<reference evidence="1 2" key="1">
    <citation type="submission" date="2019-04" db="EMBL/GenBank/DDBJ databases">
        <title>Streptomyces piniterrae sp. nov., a heliquinomycin-producing actinomycete isolated from rhizosphere soil of Pinus yunnanensis.</title>
        <authorList>
            <person name="Zhuang X."/>
            <person name="Zhao J."/>
        </authorList>
    </citation>
    <scope>NUCLEOTIDE SEQUENCE [LARGE SCALE GENOMIC DNA]</scope>
    <source>
        <strain evidence="2">jys28</strain>
    </source>
</reference>
<gene>
    <name evidence="1" type="ORF">FCH28_09365</name>
</gene>
<evidence type="ECO:0008006" key="3">
    <source>
        <dbReference type="Google" id="ProtNLM"/>
    </source>
</evidence>
<name>A0A4U0NP21_9ACTN</name>
<sequence>MTEMDDTVPEASAAWLEARFGKGSLWRPAAADLPAELTHQGTRDFLTTTGFPAVNIDIINFDSTDLLSEDGDALYLFDADELYGYRYPDDESPPENFCLSFGTRGDQKLMLDCESGGIDHYDPNGWDHGAGYKGQAASSLPDLAVLLGLIAERCDELASSEHEVRATAVAKLREDMRDHDPAIDDSPFWDGV</sequence>
<dbReference type="OrthoDB" id="4534193at2"/>
<accession>A0A4U0NP21</accession>
<dbReference type="AlphaFoldDB" id="A0A4U0NP21"/>
<evidence type="ECO:0000313" key="1">
    <source>
        <dbReference type="EMBL" id="TJZ56103.1"/>
    </source>
</evidence>
<dbReference type="Pfam" id="PF14435">
    <property type="entry name" value="SUKH-4"/>
    <property type="match status" value="1"/>
</dbReference>
<organism evidence="1 2">
    <name type="scientific">Streptomyces piniterrae</name>
    <dbReference type="NCBI Taxonomy" id="2571125"/>
    <lineage>
        <taxon>Bacteria</taxon>
        <taxon>Bacillati</taxon>
        <taxon>Actinomycetota</taxon>
        <taxon>Actinomycetes</taxon>
        <taxon>Kitasatosporales</taxon>
        <taxon>Streptomycetaceae</taxon>
        <taxon>Streptomyces</taxon>
    </lineage>
</organism>
<dbReference type="Proteomes" id="UP000308697">
    <property type="component" value="Unassembled WGS sequence"/>
</dbReference>
<dbReference type="InterPro" id="IPR025851">
    <property type="entry name" value="SUKH-4"/>
</dbReference>
<proteinExistence type="predicted"/>
<comment type="caution">
    <text evidence="1">The sequence shown here is derived from an EMBL/GenBank/DDBJ whole genome shotgun (WGS) entry which is preliminary data.</text>
</comment>
<protein>
    <recommendedName>
        <fullName evidence="3">SMI1/KNR4 family protein</fullName>
    </recommendedName>
</protein>
<dbReference type="EMBL" id="SUMB01000003">
    <property type="protein sequence ID" value="TJZ56103.1"/>
    <property type="molecule type" value="Genomic_DNA"/>
</dbReference>
<keyword evidence="2" id="KW-1185">Reference proteome</keyword>
<evidence type="ECO:0000313" key="2">
    <source>
        <dbReference type="Proteomes" id="UP000308697"/>
    </source>
</evidence>